<dbReference type="PANTHER" id="PTHR12752">
    <property type="entry name" value="PHOSPHOINOSITOL 3-PHOSPHATE-BINDING PROTEIN"/>
    <property type="match status" value="1"/>
</dbReference>
<evidence type="ECO:0000313" key="5">
    <source>
        <dbReference type="Proteomes" id="UP001607302"/>
    </source>
</evidence>
<feature type="coiled-coil region" evidence="1">
    <location>
        <begin position="477"/>
        <end position="504"/>
    </location>
</feature>
<evidence type="ECO:0000259" key="3">
    <source>
        <dbReference type="Pfam" id="PF25541"/>
    </source>
</evidence>
<dbReference type="PANTHER" id="PTHR12752:SF9">
    <property type="entry name" value="KRAMER, ISOFORM I"/>
    <property type="match status" value="1"/>
</dbReference>
<evidence type="ECO:0000256" key="2">
    <source>
        <dbReference type="SAM" id="MobiDB-lite"/>
    </source>
</evidence>
<proteinExistence type="predicted"/>
<dbReference type="Pfam" id="PF25541">
    <property type="entry name" value="TBCA_PH"/>
    <property type="match status" value="1"/>
</dbReference>
<feature type="compositionally biased region" description="Polar residues" evidence="2">
    <location>
        <begin position="128"/>
        <end position="171"/>
    </location>
</feature>
<dbReference type="InterPro" id="IPR057971">
    <property type="entry name" value="PKHA4-7_TBCA"/>
</dbReference>
<dbReference type="EMBL" id="JAUDFV010000105">
    <property type="protein sequence ID" value="KAL2731463.1"/>
    <property type="molecule type" value="Genomic_DNA"/>
</dbReference>
<feature type="region of interest" description="Disordered" evidence="2">
    <location>
        <begin position="247"/>
        <end position="301"/>
    </location>
</feature>
<feature type="region of interest" description="Disordered" evidence="2">
    <location>
        <begin position="834"/>
        <end position="863"/>
    </location>
</feature>
<feature type="region of interest" description="Disordered" evidence="2">
    <location>
        <begin position="665"/>
        <end position="715"/>
    </location>
</feature>
<feature type="compositionally biased region" description="Low complexity" evidence="2">
    <location>
        <begin position="79"/>
        <end position="91"/>
    </location>
</feature>
<feature type="region of interest" description="Disordered" evidence="2">
    <location>
        <begin position="914"/>
        <end position="939"/>
    </location>
</feature>
<evidence type="ECO:0000313" key="4">
    <source>
        <dbReference type="EMBL" id="KAL2731463.1"/>
    </source>
</evidence>
<feature type="region of interest" description="Disordered" evidence="2">
    <location>
        <begin position="957"/>
        <end position="1033"/>
    </location>
</feature>
<accession>A0ABD2BG78</accession>
<feature type="compositionally biased region" description="Low complexity" evidence="2">
    <location>
        <begin position="981"/>
        <end position="991"/>
    </location>
</feature>
<feature type="region of interest" description="Disordered" evidence="2">
    <location>
        <begin position="47"/>
        <end position="171"/>
    </location>
</feature>
<comment type="caution">
    <text evidence="4">The sequence shown here is derived from an EMBL/GenBank/DDBJ whole genome shotgun (WGS) entry which is preliminary data.</text>
</comment>
<feature type="compositionally biased region" description="Polar residues" evidence="2">
    <location>
        <begin position="963"/>
        <end position="980"/>
    </location>
</feature>
<name>A0ABD2BG78_VESSQ</name>
<gene>
    <name evidence="4" type="ORF">V1478_005008</name>
</gene>
<feature type="region of interest" description="Disordered" evidence="2">
    <location>
        <begin position="617"/>
        <end position="642"/>
    </location>
</feature>
<keyword evidence="1" id="KW-0175">Coiled coil</keyword>
<feature type="domain" description="Pleckstrin homology" evidence="3">
    <location>
        <begin position="458"/>
        <end position="599"/>
    </location>
</feature>
<feature type="compositionally biased region" description="Polar residues" evidence="2">
    <location>
        <begin position="617"/>
        <end position="628"/>
    </location>
</feature>
<feature type="compositionally biased region" description="Low complexity" evidence="2">
    <location>
        <begin position="250"/>
        <end position="284"/>
    </location>
</feature>
<keyword evidence="5" id="KW-1185">Reference proteome</keyword>
<sequence>MLEIVREVVREIVREIVRENEESAKEVDELVCGSSCRCTCDLIASGSGSVIGRDPLPPRAVSTSHLPERTLTQPPAVESTLSSTLPLPRSTGGHRQQHFPIRRSSPQEQHQQQQQQQQLQQQQQRLQAESQILRTSSNGDIRTGLAQTSNNEMRNLKISSPNGHPTQRLHSSSGHLKVMDLSDHRISSDNEVQVHSPTERKVIGPIGMDVDRGGGGVSSGVNVRGNQRIRESTELLHKRSNVNLVHQRRTASGSPTAASATPTATATTAATTAATATATSTPTITPTPTPTPTLTPTLTPTQIGTNDLVRVSAGELLGRTHEELVLLLIQLRRQNATLLKAMDNSNMEIEAQARLTDLDTPRRLENLQKLEELKRHLMDLEKQYEKGKPLINLVDNMVKLGSLYNRNTANGSSSITASRNDLFQENTKNHRDRLEFNQRVQEQRLLAEERRDWNRLSPDHVQLQAKVQQLYKLDRLLQEESGTLHSLQQDKEILEKALGGLRDKLQGSRSNLIEAERYRKQQLLLERELSRVRVLLAHNSKKLEETVAENARLEQDLVVLRQKLQASRRYAGNMTRDPSGTTAPLETELRRVQQLVGDLQRQRKELSVQVQQLTEKSHSLVQQIRPQSSPAPPVHHSKKRTQNSWLETDLDSGITLDHGLGSPVSPSLLSSAHGKQSLESPYRRYASPTQHKKSPSPSRQHVEQSSVQSPHNHISTLSPQLREQIQQHQLKQQLLKDQMQGKGSLMQINVSPLYVNTEPRIQDTSRSNESGMNQINGGPNVLPEYIPPPPIHPFNEETSLTNDNYKLNEDNKFAGLLHNREKQEIKTVRIVKRESERRQRDRGDRTGNIGIPLTNGLQAPGGAKRLSDDDVAGTQKFEKAQLGKVVEEAPIVHAQSTVHLTELDDVQFQRSMSLPRGFGGQRHQPSVHHVPVAPPPRSDSMHALRTIMMRRHKVKFENHDGSSDSTLSPYIDSPTSGSQMPISSSNYSTSPPYSPSHQNYHSGQSTSRGFNQQQQQQQQQRYYSPHPQYGQYENSTSFAKNSIALSPEPVSLNNLGGVPPDRPTFGSIVNANSASDSPQLSPVFKSEAAKQIIKEMTERKVDGPRRRQVPKEKRRHYTVSSSKPVLDLEDSFSRMGMGRARDDLDMEQALRPRINAPDVVRSTLSHKELKYNESTIDQLLGTPNKIVIPERYIPEQTPELTAEEQEQRLKKAEAIRKMLSETTVTAPDGTDDDIDLDKSDTLKRKVVEEKRQREHILQLNQILAKQVMEKSKMVAGTMGNAIVRCHRARVHESETEEEEKQHQGETL</sequence>
<feature type="compositionally biased region" description="Basic and acidic residues" evidence="2">
    <location>
        <begin position="834"/>
        <end position="845"/>
    </location>
</feature>
<feature type="compositionally biased region" description="Low complexity" evidence="2">
    <location>
        <begin position="107"/>
        <end position="127"/>
    </location>
</feature>
<feature type="compositionally biased region" description="Polar residues" evidence="2">
    <location>
        <begin position="997"/>
        <end position="1011"/>
    </location>
</feature>
<protein>
    <submittedName>
        <fullName evidence="4">Serine-rich adhesin for platelets-like isoform X12</fullName>
    </submittedName>
</protein>
<dbReference type="Proteomes" id="UP001607302">
    <property type="component" value="Unassembled WGS sequence"/>
</dbReference>
<feature type="compositionally biased region" description="Polar residues" evidence="2">
    <location>
        <begin position="695"/>
        <end position="715"/>
    </location>
</feature>
<feature type="compositionally biased region" description="Polar residues" evidence="2">
    <location>
        <begin position="61"/>
        <end position="73"/>
    </location>
</feature>
<reference evidence="4 5" key="1">
    <citation type="journal article" date="2024" name="Ann. Entomol. Soc. Am.">
        <title>Genomic analyses of the southern and eastern yellowjacket wasps (Hymenoptera: Vespidae) reveal evolutionary signatures of social life.</title>
        <authorList>
            <person name="Catto M.A."/>
            <person name="Caine P.B."/>
            <person name="Orr S.E."/>
            <person name="Hunt B.G."/>
            <person name="Goodisman M.A.D."/>
        </authorList>
    </citation>
    <scope>NUCLEOTIDE SEQUENCE [LARGE SCALE GENOMIC DNA]</scope>
    <source>
        <strain evidence="4">233</strain>
        <tissue evidence="4">Head and thorax</tissue>
    </source>
</reference>
<evidence type="ECO:0000256" key="1">
    <source>
        <dbReference type="SAM" id="Coils"/>
    </source>
</evidence>
<organism evidence="4 5">
    <name type="scientific">Vespula squamosa</name>
    <name type="common">Southern yellow jacket</name>
    <name type="synonym">Wasp</name>
    <dbReference type="NCBI Taxonomy" id="30214"/>
    <lineage>
        <taxon>Eukaryota</taxon>
        <taxon>Metazoa</taxon>
        <taxon>Ecdysozoa</taxon>
        <taxon>Arthropoda</taxon>
        <taxon>Hexapoda</taxon>
        <taxon>Insecta</taxon>
        <taxon>Pterygota</taxon>
        <taxon>Neoptera</taxon>
        <taxon>Endopterygota</taxon>
        <taxon>Hymenoptera</taxon>
        <taxon>Apocrita</taxon>
        <taxon>Aculeata</taxon>
        <taxon>Vespoidea</taxon>
        <taxon>Vespidae</taxon>
        <taxon>Vespinae</taxon>
        <taxon>Vespula</taxon>
    </lineage>
</organism>